<keyword evidence="1" id="KW-0614">Plasmid</keyword>
<organism evidence="1 2">
    <name type="scientific">Rhizobium leguminosarum</name>
    <dbReference type="NCBI Taxonomy" id="384"/>
    <lineage>
        <taxon>Bacteria</taxon>
        <taxon>Pseudomonadati</taxon>
        <taxon>Pseudomonadota</taxon>
        <taxon>Alphaproteobacteria</taxon>
        <taxon>Hyphomicrobiales</taxon>
        <taxon>Rhizobiaceae</taxon>
        <taxon>Rhizobium/Agrobacterium group</taxon>
        <taxon>Rhizobium</taxon>
    </lineage>
</organism>
<evidence type="ECO:0000313" key="1">
    <source>
        <dbReference type="EMBL" id="AUW47755.1"/>
    </source>
</evidence>
<dbReference type="EMBL" id="CP025016">
    <property type="protein sequence ID" value="AUW47755.1"/>
    <property type="molecule type" value="Genomic_DNA"/>
</dbReference>
<sequence>MATIIPGIDRMESIFHRPGGYHIRVHQGPALGDADVLSLAVPLVQIALQSYGYRN</sequence>
<evidence type="ECO:0000313" key="2">
    <source>
        <dbReference type="Proteomes" id="UP000238523"/>
    </source>
</evidence>
<gene>
    <name evidence="1" type="ORF">CUJ84_pRLN4000043</name>
</gene>
<reference evidence="1 2" key="1">
    <citation type="submission" date="2017-11" db="EMBL/GenBank/DDBJ databases">
        <title>Complete genome of Rhizobium leguminosarum Norway, an ineffective micro-symbiont.</title>
        <authorList>
            <person name="Hoffrichter A."/>
            <person name="Liang J."/>
            <person name="Brachmann A."/>
            <person name="Marin M."/>
        </authorList>
    </citation>
    <scope>NUCLEOTIDE SEQUENCE [LARGE SCALE GENOMIC DNA]</scope>
    <source>
        <strain evidence="1 2">Norway</strain>
        <plasmid evidence="2">Plasmid prln4</plasmid>
    </source>
</reference>
<dbReference type="Proteomes" id="UP000238523">
    <property type="component" value="Plasmid pRLN4"/>
</dbReference>
<proteinExistence type="predicted"/>
<geneLocation type="plasmid" evidence="2">
    <name>prln4</name>
</geneLocation>
<dbReference type="AlphaFoldDB" id="A0A2K9ZHN7"/>
<protein>
    <submittedName>
        <fullName evidence="1">Uncharacterized protein</fullName>
    </submittedName>
</protein>
<name>A0A2K9ZHN7_RHILE</name>
<accession>A0A2K9ZHN7</accession>